<evidence type="ECO:0000256" key="10">
    <source>
        <dbReference type="ARBA" id="ARBA00022857"/>
    </source>
</evidence>
<dbReference type="Pfam" id="PF01494">
    <property type="entry name" value="FAD_binding_3"/>
    <property type="match status" value="1"/>
</dbReference>
<comment type="similarity">
    <text evidence="3">Belongs to the Mical family.</text>
</comment>
<keyword evidence="18" id="KW-1185">Reference proteome</keyword>
<dbReference type="EMBL" id="DS985241">
    <property type="protein sequence ID" value="EDV28682.1"/>
    <property type="molecule type" value="Genomic_DNA"/>
</dbReference>
<dbReference type="InterPro" id="IPR036872">
    <property type="entry name" value="CH_dom_sf"/>
</dbReference>
<dbReference type="Gene3D" id="3.50.50.60">
    <property type="entry name" value="FAD/NAD(P)-binding domain"/>
    <property type="match status" value="1"/>
</dbReference>
<accession>B3RL11</accession>
<keyword evidence="14" id="KW-0009">Actin-binding</keyword>
<keyword evidence="9" id="KW-0862">Zinc</keyword>
<evidence type="ECO:0000256" key="5">
    <source>
        <dbReference type="ARBA" id="ARBA00022490"/>
    </source>
</evidence>
<evidence type="ECO:0000256" key="1">
    <source>
        <dbReference type="ARBA" id="ARBA00001974"/>
    </source>
</evidence>
<dbReference type="RefSeq" id="XP_002107884.1">
    <property type="nucleotide sequence ID" value="XM_002107848.1"/>
</dbReference>
<evidence type="ECO:0000256" key="9">
    <source>
        <dbReference type="ARBA" id="ARBA00022833"/>
    </source>
</evidence>
<evidence type="ECO:0000259" key="16">
    <source>
        <dbReference type="PROSITE" id="PS50021"/>
    </source>
</evidence>
<reference evidence="17 18" key="1">
    <citation type="journal article" date="2008" name="Nature">
        <title>The Trichoplax genome and the nature of placozoans.</title>
        <authorList>
            <person name="Srivastava M."/>
            <person name="Begovic E."/>
            <person name="Chapman J."/>
            <person name="Putnam N.H."/>
            <person name="Hellsten U."/>
            <person name="Kawashima T."/>
            <person name="Kuo A."/>
            <person name="Mitros T."/>
            <person name="Salamov A."/>
            <person name="Carpenter M.L."/>
            <person name="Signorovitch A.Y."/>
            <person name="Moreno M.A."/>
            <person name="Kamm K."/>
            <person name="Grimwood J."/>
            <person name="Schmutz J."/>
            <person name="Shapiro H."/>
            <person name="Grigoriev I.V."/>
            <person name="Buss L.W."/>
            <person name="Schierwater B."/>
            <person name="Dellaporta S.L."/>
            <person name="Rokhsar D.S."/>
        </authorList>
    </citation>
    <scope>NUCLEOTIDE SEQUENCE [LARGE SCALE GENOMIC DNA]</scope>
    <source>
        <strain evidence="17 18">Grell-BS-1999</strain>
    </source>
</reference>
<evidence type="ECO:0000256" key="6">
    <source>
        <dbReference type="ARBA" id="ARBA00022630"/>
    </source>
</evidence>
<evidence type="ECO:0000256" key="12">
    <source>
        <dbReference type="ARBA" id="ARBA00023033"/>
    </source>
</evidence>
<feature type="non-terminal residue" evidence="17">
    <location>
        <position position="610"/>
    </location>
</feature>
<dbReference type="Gene3D" id="1.10.418.10">
    <property type="entry name" value="Calponin-like domain"/>
    <property type="match status" value="1"/>
</dbReference>
<evidence type="ECO:0000256" key="3">
    <source>
        <dbReference type="ARBA" id="ARBA00008223"/>
    </source>
</evidence>
<feature type="non-terminal residue" evidence="17">
    <location>
        <position position="1"/>
    </location>
</feature>
<keyword evidence="8" id="KW-0274">FAD</keyword>
<name>B3RL11_TRIAD</name>
<sequence>FDAFQQASTLTDTLDHFQRLCQELKLHNDHLRPCRHFYNQLKKKLTSWKCTALWNKYDKKMADRAITGAKNTANTHVLIVGAGPVGLRAAIECAMLGCKVVVVEKRNHFSRNNVLHFWPFIISDMKSLGAKTFHGRFCSGSLDHCSIRQVQLILLKIALLLGVNVFINVTFNEMRQPTDKNLVWTADITPADHIINKYQVHALINAEGCRTRLAGFHRKEFRGKLAIAITANFINYQTKEESRVEEISGVAYIFNQGFFNDLRNSKGIDLENIVYYRDNTHYFVMTAKKKSLLLKGVLKADYSDVNKLLSTENIDQIALQNYAKQAADFSTRYQLPKLEFALNHYKKPDVAVFDFTSIYAAEHSCRVIERKGQPLLMQLAGDGLLEPFWPTGSGCARGFLGAYDSAWMIRGWSALISRKRADCIELIRQRESVYTLLAQTTPNNLQKNITKYSLDPNTRYCNLNIKAIPATVVQFLYDDGSDSTDNPSKKMSKSPSMIAGITTHELLGWCSNCTSVYKNINIVNMTTSWKDGMAFCAIIHRFRPDLIDFDSLSPDSVEENLNLAISVSDEHLAIAPTFNPNELIELGGADPLSIMCFVAKLYDVFKNEKP</sequence>
<dbReference type="InterPro" id="IPR002938">
    <property type="entry name" value="FAD-bd"/>
</dbReference>
<dbReference type="Proteomes" id="UP000009022">
    <property type="component" value="Unassembled WGS sequence"/>
</dbReference>
<protein>
    <recommendedName>
        <fullName evidence="4">F-actin monooxygenase</fullName>
        <ecNumber evidence="4">1.14.13.225</ecNumber>
    </recommendedName>
</protein>
<keyword evidence="5" id="KW-0963">Cytoplasm</keyword>
<dbReference type="CTD" id="6749099"/>
<keyword evidence="12" id="KW-0503">Monooxygenase</keyword>
<evidence type="ECO:0000313" key="18">
    <source>
        <dbReference type="Proteomes" id="UP000009022"/>
    </source>
</evidence>
<evidence type="ECO:0000256" key="8">
    <source>
        <dbReference type="ARBA" id="ARBA00022827"/>
    </source>
</evidence>
<organism evidence="17 18">
    <name type="scientific">Trichoplax adhaerens</name>
    <name type="common">Trichoplax reptans</name>
    <dbReference type="NCBI Taxonomy" id="10228"/>
    <lineage>
        <taxon>Eukaryota</taxon>
        <taxon>Metazoa</taxon>
        <taxon>Placozoa</taxon>
        <taxon>Uniplacotomia</taxon>
        <taxon>Trichoplacea</taxon>
        <taxon>Trichoplacidae</taxon>
        <taxon>Trichoplax</taxon>
    </lineage>
</organism>
<dbReference type="PANTHER" id="PTHR23167">
    <property type="entry name" value="CALPONIN HOMOLOGY DOMAIN-CONTAINING PROTEIN DDB_G0272472-RELATED"/>
    <property type="match status" value="1"/>
</dbReference>
<dbReference type="SUPFAM" id="SSF51905">
    <property type="entry name" value="FAD/NAD(P)-binding domain"/>
    <property type="match status" value="1"/>
</dbReference>
<dbReference type="GO" id="GO:0071949">
    <property type="term" value="F:FAD binding"/>
    <property type="evidence" value="ECO:0007669"/>
    <property type="project" value="InterPro"/>
</dbReference>
<dbReference type="Pfam" id="PF00307">
    <property type="entry name" value="CH"/>
    <property type="match status" value="1"/>
</dbReference>
<dbReference type="InterPro" id="IPR050540">
    <property type="entry name" value="F-actin_Monoox_Mical"/>
</dbReference>
<evidence type="ECO:0000256" key="14">
    <source>
        <dbReference type="ARBA" id="ARBA00023203"/>
    </source>
</evidence>
<evidence type="ECO:0000256" key="7">
    <source>
        <dbReference type="ARBA" id="ARBA00022723"/>
    </source>
</evidence>
<comment type="cofactor">
    <cofactor evidence="1">
        <name>FAD</name>
        <dbReference type="ChEBI" id="CHEBI:57692"/>
    </cofactor>
</comment>
<keyword evidence="7" id="KW-0479">Metal-binding</keyword>
<evidence type="ECO:0000256" key="2">
    <source>
        <dbReference type="ARBA" id="ARBA00004496"/>
    </source>
</evidence>
<dbReference type="PANTHER" id="PTHR23167:SF54">
    <property type="entry name" value="[F-ACTIN]-MONOOXYGENASE MICAL"/>
    <property type="match status" value="1"/>
</dbReference>
<dbReference type="EC" id="1.14.13.225" evidence="4"/>
<dbReference type="SUPFAM" id="SSF47576">
    <property type="entry name" value="Calponin-homology domain, CH-domain"/>
    <property type="match status" value="1"/>
</dbReference>
<comment type="catalytic activity">
    <reaction evidence="15">
        <text>L-methionyl-[F-actin] + NADPH + O2 + H(+) = L-methionyl-(R)-S-oxide-[F-actin] + NADP(+) + H2O</text>
        <dbReference type="Rhea" id="RHEA:51308"/>
        <dbReference type="Rhea" id="RHEA-COMP:12953"/>
        <dbReference type="Rhea" id="RHEA-COMP:12956"/>
        <dbReference type="ChEBI" id="CHEBI:15377"/>
        <dbReference type="ChEBI" id="CHEBI:15378"/>
        <dbReference type="ChEBI" id="CHEBI:15379"/>
        <dbReference type="ChEBI" id="CHEBI:16044"/>
        <dbReference type="ChEBI" id="CHEBI:45764"/>
        <dbReference type="ChEBI" id="CHEBI:57783"/>
        <dbReference type="ChEBI" id="CHEBI:58349"/>
        <dbReference type="EC" id="1.14.13.225"/>
    </reaction>
</comment>
<dbReference type="InterPro" id="IPR001715">
    <property type="entry name" value="CH_dom"/>
</dbReference>
<comment type="subcellular location">
    <subcellularLocation>
        <location evidence="2">Cytoplasm</location>
    </subcellularLocation>
</comment>
<evidence type="ECO:0000256" key="15">
    <source>
        <dbReference type="ARBA" id="ARBA00049522"/>
    </source>
</evidence>
<dbReference type="eggNOG" id="KOG1700">
    <property type="taxonomic scope" value="Eukaryota"/>
</dbReference>
<dbReference type="GO" id="GO:0003779">
    <property type="term" value="F:actin binding"/>
    <property type="evidence" value="ECO:0007669"/>
    <property type="project" value="UniProtKB-KW"/>
</dbReference>
<keyword evidence="11" id="KW-0560">Oxidoreductase</keyword>
<keyword evidence="10" id="KW-0521">NADP</keyword>
<dbReference type="InterPro" id="IPR036188">
    <property type="entry name" value="FAD/NAD-bd_sf"/>
</dbReference>
<dbReference type="STRING" id="10228.B3RL11"/>
<dbReference type="SMART" id="SM00033">
    <property type="entry name" value="CH"/>
    <property type="match status" value="1"/>
</dbReference>
<dbReference type="InParanoid" id="B3RL11"/>
<dbReference type="HOGENOM" id="CLU_000329_0_1_1"/>
<dbReference type="GO" id="GO:0005737">
    <property type="term" value="C:cytoplasm"/>
    <property type="evidence" value="ECO:0007669"/>
    <property type="project" value="UniProtKB-SubCell"/>
</dbReference>
<dbReference type="OMA" id="WAFLEVL"/>
<dbReference type="KEGG" id="tad:TRIADDRAFT_451"/>
<dbReference type="PROSITE" id="PS50021">
    <property type="entry name" value="CH"/>
    <property type="match status" value="1"/>
</dbReference>
<dbReference type="FunFam" id="3.50.50.60:FF:000004">
    <property type="entry name" value="protein-methionine sulfoxide oxidase MICAL2 isoform X1"/>
    <property type="match status" value="1"/>
</dbReference>
<evidence type="ECO:0000256" key="4">
    <source>
        <dbReference type="ARBA" id="ARBA00012709"/>
    </source>
</evidence>
<dbReference type="OrthoDB" id="20799at2759"/>
<evidence type="ECO:0000256" key="11">
    <source>
        <dbReference type="ARBA" id="ARBA00023002"/>
    </source>
</evidence>
<proteinExistence type="inferred from homology"/>
<dbReference type="GO" id="GO:0046872">
    <property type="term" value="F:metal ion binding"/>
    <property type="evidence" value="ECO:0007669"/>
    <property type="project" value="UniProtKB-KW"/>
</dbReference>
<dbReference type="GeneID" id="6749099"/>
<evidence type="ECO:0000256" key="13">
    <source>
        <dbReference type="ARBA" id="ARBA00023038"/>
    </source>
</evidence>
<dbReference type="InterPro" id="IPR057494">
    <property type="entry name" value="Rossman_Mical"/>
</dbReference>
<dbReference type="FunCoup" id="B3RL11">
    <property type="interactions" value="1230"/>
</dbReference>
<gene>
    <name evidence="17" type="ORF">TRIADDRAFT_451</name>
</gene>
<keyword evidence="6" id="KW-0285">Flavoprotein</keyword>
<dbReference type="AlphaFoldDB" id="B3RL11"/>
<keyword evidence="13" id="KW-0440">LIM domain</keyword>
<feature type="domain" description="Calponin-homology (CH)" evidence="16">
    <location>
        <begin position="500"/>
        <end position="606"/>
    </location>
</feature>
<dbReference type="PhylomeDB" id="B3RL11"/>
<dbReference type="Pfam" id="PF25413">
    <property type="entry name" value="Rossman_Mical"/>
    <property type="match status" value="1"/>
</dbReference>
<evidence type="ECO:0000313" key="17">
    <source>
        <dbReference type="EMBL" id="EDV28682.1"/>
    </source>
</evidence>
<dbReference type="GO" id="GO:0120501">
    <property type="term" value="F:F-actin monooxygenase activity"/>
    <property type="evidence" value="ECO:0007669"/>
    <property type="project" value="UniProtKB-EC"/>
</dbReference>